<dbReference type="Proteomes" id="UP001155040">
    <property type="component" value="Unassembled WGS sequence"/>
</dbReference>
<sequence length="553" mass="57213">MSIGSQEAAVGDPVDVPVETSGFGDIGSISLVVTYDPEVLSFPEETSTGGLISGAPRDDFTANVVEPGEIRISWFDASSPIRGEDGVLLRLTFDAYQGGTSSVAFGTESEIADPQASPYGASYQDGEVESATTQIDVSVRREFGNSAAPSDYELVALPGQPGVPLDETVAGERGTGWRGFGEGGASGGSGEANLQECVSGAPCTFQTGNGFWVISQSDWSFQGTVPGVPAESDLPSIPLQDGWNIVSNPLQQDLSWASVQSENGLNETLWRWTDEGEWAEASTLSSSIGGEAYYLFNGAGLDSLDLPVIRTGSLGPSSAPAKRRVSSAASSSAASGSAAPSSAAPSSMGLSSVASSGMQGGPYSGPRAHLSQIRRKPVSLGAAPNGDATASERAALKTKALETEASETEASERKALESVAGWTLEIRAEIGGKRAASVTLGKDPSIEKQETYRAPPGYFSETTLHATGEGGSPKFARQILPAGAGSFSLLLKGRPDSDVRLVATGLSSLGARRPVLVEEKTGETHDLRAEPSAVISLPEGEGEAPLLLHVREK</sequence>
<feature type="compositionally biased region" description="Low complexity" evidence="1">
    <location>
        <begin position="316"/>
        <end position="357"/>
    </location>
</feature>
<dbReference type="AlphaFoldDB" id="A0A9X2ZCA5"/>
<feature type="region of interest" description="Disordered" evidence="1">
    <location>
        <begin position="314"/>
        <end position="369"/>
    </location>
</feature>
<gene>
    <name evidence="3" type="ORF">GGQ01_002807</name>
</gene>
<dbReference type="InterPro" id="IPR002102">
    <property type="entry name" value="Cohesin_dom"/>
</dbReference>
<proteinExistence type="predicted"/>
<dbReference type="GO" id="GO:0030246">
    <property type="term" value="F:carbohydrate binding"/>
    <property type="evidence" value="ECO:0007669"/>
    <property type="project" value="InterPro"/>
</dbReference>
<accession>A0A9X2ZCA5</accession>
<dbReference type="SUPFAM" id="SSF49384">
    <property type="entry name" value="Carbohydrate-binding domain"/>
    <property type="match status" value="1"/>
</dbReference>
<feature type="domain" description="Cohesin" evidence="2">
    <location>
        <begin position="2"/>
        <end position="105"/>
    </location>
</feature>
<dbReference type="EMBL" id="JANUBF010000024">
    <property type="protein sequence ID" value="MCS4037720.1"/>
    <property type="molecule type" value="Genomic_DNA"/>
</dbReference>
<dbReference type="CDD" id="cd08548">
    <property type="entry name" value="Type_I_cohesin_like"/>
    <property type="match status" value="1"/>
</dbReference>
<dbReference type="Gene3D" id="2.60.40.680">
    <property type="match status" value="1"/>
</dbReference>
<protein>
    <recommendedName>
        <fullName evidence="2">Cohesin domain-containing protein</fullName>
    </recommendedName>
</protein>
<dbReference type="RefSeq" id="WP_259091099.1">
    <property type="nucleotide sequence ID" value="NZ_JANTZY010000022.1"/>
</dbReference>
<dbReference type="GO" id="GO:0000272">
    <property type="term" value="P:polysaccharide catabolic process"/>
    <property type="evidence" value="ECO:0007669"/>
    <property type="project" value="InterPro"/>
</dbReference>
<evidence type="ECO:0000313" key="4">
    <source>
        <dbReference type="Proteomes" id="UP001155040"/>
    </source>
</evidence>
<evidence type="ECO:0000313" key="3">
    <source>
        <dbReference type="EMBL" id="MCS4037720.1"/>
    </source>
</evidence>
<dbReference type="Pfam" id="PF00963">
    <property type="entry name" value="Cohesin"/>
    <property type="match status" value="1"/>
</dbReference>
<evidence type="ECO:0000259" key="2">
    <source>
        <dbReference type="Pfam" id="PF00963"/>
    </source>
</evidence>
<comment type="caution">
    <text evidence="3">The sequence shown here is derived from an EMBL/GenBank/DDBJ whole genome shotgun (WGS) entry which is preliminary data.</text>
</comment>
<organism evidence="3 4">
    <name type="scientific">Salinibacter ruber</name>
    <dbReference type="NCBI Taxonomy" id="146919"/>
    <lineage>
        <taxon>Bacteria</taxon>
        <taxon>Pseudomonadati</taxon>
        <taxon>Rhodothermota</taxon>
        <taxon>Rhodothermia</taxon>
        <taxon>Rhodothermales</taxon>
        <taxon>Salinibacteraceae</taxon>
        <taxon>Salinibacter</taxon>
    </lineage>
</organism>
<dbReference type="InterPro" id="IPR008965">
    <property type="entry name" value="CBM2/CBM3_carb-bd_dom_sf"/>
</dbReference>
<name>A0A9X2ZCA5_9BACT</name>
<evidence type="ECO:0000256" key="1">
    <source>
        <dbReference type="SAM" id="MobiDB-lite"/>
    </source>
</evidence>
<reference evidence="3" key="1">
    <citation type="submission" date="2022-08" db="EMBL/GenBank/DDBJ databases">
        <title>Genomic Encyclopedia of Type Strains, Phase V (KMG-V): Genome sequencing to study the core and pangenomes of soil and plant-associated prokaryotes.</title>
        <authorList>
            <person name="Whitman W."/>
        </authorList>
    </citation>
    <scope>NUCLEOTIDE SEQUENCE</scope>
    <source>
        <strain evidence="3">SP3012</strain>
    </source>
</reference>